<dbReference type="Gene3D" id="1.10.8.10">
    <property type="entry name" value="DNA helicase RuvA subunit, C-terminal domain"/>
    <property type="match status" value="1"/>
</dbReference>
<evidence type="ECO:0000256" key="3">
    <source>
        <dbReference type="ARBA" id="ARBA00022768"/>
    </source>
</evidence>
<evidence type="ECO:0000313" key="11">
    <source>
        <dbReference type="Proteomes" id="UP001596147"/>
    </source>
</evidence>
<feature type="domain" description="Translation elongation factor EFTs/EF1B dimerisation" evidence="9">
    <location>
        <begin position="70"/>
        <end position="274"/>
    </location>
</feature>
<comment type="subcellular location">
    <subcellularLocation>
        <location evidence="6 8">Cytoplasm</location>
    </subcellularLocation>
</comment>
<evidence type="ECO:0000256" key="2">
    <source>
        <dbReference type="ARBA" id="ARBA00016956"/>
    </source>
</evidence>
<evidence type="ECO:0000256" key="1">
    <source>
        <dbReference type="ARBA" id="ARBA00005532"/>
    </source>
</evidence>
<proteinExistence type="inferred from homology"/>
<keyword evidence="4 6" id="KW-0648">Protein biosynthesis</keyword>
<dbReference type="HAMAP" id="MF_00050">
    <property type="entry name" value="EF_Ts"/>
    <property type="match status" value="1"/>
</dbReference>
<feature type="region of interest" description="Involved in Mg(2+) ion dislocation from EF-Tu" evidence="6">
    <location>
        <begin position="79"/>
        <end position="82"/>
    </location>
</feature>
<keyword evidence="11" id="KW-1185">Reference proteome</keyword>
<organism evidence="10 11">
    <name type="scientific">Lederbergia graminis</name>
    <dbReference type="NCBI Taxonomy" id="735518"/>
    <lineage>
        <taxon>Bacteria</taxon>
        <taxon>Bacillati</taxon>
        <taxon>Bacillota</taxon>
        <taxon>Bacilli</taxon>
        <taxon>Bacillales</taxon>
        <taxon>Bacillaceae</taxon>
        <taxon>Lederbergia</taxon>
    </lineage>
</organism>
<accession>A0ABW0LFK1</accession>
<comment type="similarity">
    <text evidence="1 6 7">Belongs to the EF-Ts family.</text>
</comment>
<name>A0ABW0LFK1_9BACI</name>
<dbReference type="Proteomes" id="UP001596147">
    <property type="component" value="Unassembled WGS sequence"/>
</dbReference>
<dbReference type="PANTHER" id="PTHR11741">
    <property type="entry name" value="ELONGATION FACTOR TS"/>
    <property type="match status" value="1"/>
</dbReference>
<dbReference type="Gene3D" id="3.30.479.20">
    <property type="entry name" value="Elongation factor Ts, dimerisation domain"/>
    <property type="match status" value="2"/>
</dbReference>
<dbReference type="EMBL" id="JBHSMC010000001">
    <property type="protein sequence ID" value="MFC5463737.1"/>
    <property type="molecule type" value="Genomic_DNA"/>
</dbReference>
<comment type="function">
    <text evidence="5 6 7">Associates with the EF-Tu.GDP complex and induces the exchange of GDP to GTP. It remains bound to the aminoacyl-tRNA.EF-Tu.GTP complex up to the GTP hydrolysis stage on the ribosome.</text>
</comment>
<dbReference type="RefSeq" id="WP_382347578.1">
    <property type="nucleotide sequence ID" value="NZ_JBHSMC010000001.1"/>
</dbReference>
<dbReference type="NCBIfam" id="TIGR00116">
    <property type="entry name" value="tsf"/>
    <property type="match status" value="1"/>
</dbReference>
<dbReference type="Pfam" id="PF00889">
    <property type="entry name" value="EF_TS"/>
    <property type="match status" value="1"/>
</dbReference>
<sequence length="293" mass="32536">MAITAQMVKELREKTGAGMMDCKKALTETNGDMEKAIDFLREKGIASAAKKADRVAAEGITHILSKGNDAVILEVNAETDFVAKNENFQNLVSEIAEHLITNKPASVEEALEQTMTNGQTVNEFINSAIAKIGEKLTLRRFEVKTKSDNGAFGEYLHMGGRIAVLTIIEGSTDENIAKDVAMHIAAINPKYASRDQVSEEETEHERQILTQQALNEGKPENIVAKMVEGRLRKFFEEICLLDQPFVKNPDQKVRQFVEASGAEVVGFTRYEVGEGIEKRQENFADEVMSQIKK</sequence>
<dbReference type="Gene3D" id="1.10.286.20">
    <property type="match status" value="1"/>
</dbReference>
<evidence type="ECO:0000256" key="8">
    <source>
        <dbReference type="RuleBase" id="RU000643"/>
    </source>
</evidence>
<protein>
    <recommendedName>
        <fullName evidence="2 6">Elongation factor Ts</fullName>
        <shortName evidence="6">EF-Ts</shortName>
    </recommendedName>
</protein>
<evidence type="ECO:0000259" key="9">
    <source>
        <dbReference type="Pfam" id="PF00889"/>
    </source>
</evidence>
<evidence type="ECO:0000313" key="10">
    <source>
        <dbReference type="EMBL" id="MFC5463737.1"/>
    </source>
</evidence>
<gene>
    <name evidence="6 10" type="primary">tsf</name>
    <name evidence="10" type="ORF">ACFPM4_03085</name>
</gene>
<dbReference type="PROSITE" id="PS01127">
    <property type="entry name" value="EF_TS_2"/>
    <property type="match status" value="1"/>
</dbReference>
<dbReference type="CDD" id="cd14275">
    <property type="entry name" value="UBA_EF-Ts"/>
    <property type="match status" value="1"/>
</dbReference>
<evidence type="ECO:0000256" key="4">
    <source>
        <dbReference type="ARBA" id="ARBA00022917"/>
    </source>
</evidence>
<keyword evidence="3 6" id="KW-0251">Elongation factor</keyword>
<dbReference type="InterPro" id="IPR018101">
    <property type="entry name" value="Transl_elong_Ts_CS"/>
</dbReference>
<keyword evidence="6" id="KW-0963">Cytoplasm</keyword>
<dbReference type="InterPro" id="IPR001816">
    <property type="entry name" value="Transl_elong_EFTs/EF1B"/>
</dbReference>
<dbReference type="PROSITE" id="PS01126">
    <property type="entry name" value="EF_TS_1"/>
    <property type="match status" value="1"/>
</dbReference>
<dbReference type="InterPro" id="IPR036402">
    <property type="entry name" value="EF-Ts_dimer_sf"/>
</dbReference>
<evidence type="ECO:0000256" key="7">
    <source>
        <dbReference type="RuleBase" id="RU000642"/>
    </source>
</evidence>
<dbReference type="SUPFAM" id="SSF46934">
    <property type="entry name" value="UBA-like"/>
    <property type="match status" value="1"/>
</dbReference>
<dbReference type="InterPro" id="IPR014039">
    <property type="entry name" value="Transl_elong_EFTs/EF1B_dimer"/>
</dbReference>
<comment type="caution">
    <text evidence="10">The sequence shown here is derived from an EMBL/GenBank/DDBJ whole genome shotgun (WGS) entry which is preliminary data.</text>
</comment>
<evidence type="ECO:0000256" key="5">
    <source>
        <dbReference type="ARBA" id="ARBA00025453"/>
    </source>
</evidence>
<dbReference type="SUPFAM" id="SSF54713">
    <property type="entry name" value="Elongation factor Ts (EF-Ts), dimerisation domain"/>
    <property type="match status" value="2"/>
</dbReference>
<dbReference type="PANTHER" id="PTHR11741:SF0">
    <property type="entry name" value="ELONGATION FACTOR TS, MITOCHONDRIAL"/>
    <property type="match status" value="1"/>
</dbReference>
<reference evidence="11" key="1">
    <citation type="journal article" date="2019" name="Int. J. Syst. Evol. Microbiol.">
        <title>The Global Catalogue of Microorganisms (GCM) 10K type strain sequencing project: providing services to taxonomists for standard genome sequencing and annotation.</title>
        <authorList>
            <consortium name="The Broad Institute Genomics Platform"/>
            <consortium name="The Broad Institute Genome Sequencing Center for Infectious Disease"/>
            <person name="Wu L."/>
            <person name="Ma J."/>
        </authorList>
    </citation>
    <scope>NUCLEOTIDE SEQUENCE [LARGE SCALE GENOMIC DNA]</scope>
    <source>
        <strain evidence="11">CGMCC 1.12237</strain>
    </source>
</reference>
<dbReference type="InterPro" id="IPR009060">
    <property type="entry name" value="UBA-like_sf"/>
</dbReference>
<dbReference type="GO" id="GO:0003746">
    <property type="term" value="F:translation elongation factor activity"/>
    <property type="evidence" value="ECO:0007669"/>
    <property type="project" value="UniProtKB-KW"/>
</dbReference>
<evidence type="ECO:0000256" key="6">
    <source>
        <dbReference type="HAMAP-Rule" id="MF_00050"/>
    </source>
</evidence>